<comment type="similarity">
    <text evidence="2">Belongs to the SVF1 family.</text>
</comment>
<dbReference type="FunCoup" id="J0DBX9">
    <property type="interactions" value="3"/>
</dbReference>
<evidence type="ECO:0000256" key="2">
    <source>
        <dbReference type="ARBA" id="ARBA00009069"/>
    </source>
</evidence>
<keyword evidence="3" id="KW-0963">Cytoplasm</keyword>
<dbReference type="KEGG" id="adl:AURDEDRAFT_139441"/>
<evidence type="ECO:0000313" key="6">
    <source>
        <dbReference type="EMBL" id="EJD39113.1"/>
    </source>
</evidence>
<dbReference type="AlphaFoldDB" id="J0DBX9"/>
<comment type="subcellular location">
    <subcellularLocation>
        <location evidence="1">Cytoplasm</location>
    </subcellularLocation>
</comment>
<dbReference type="InParanoid" id="J0DBX9"/>
<keyword evidence="7" id="KW-1185">Reference proteome</keyword>
<dbReference type="PANTHER" id="PTHR47107">
    <property type="entry name" value="SVF1-LIKE PROTEIN YDR222W-RELATED"/>
    <property type="match status" value="1"/>
</dbReference>
<evidence type="ECO:0000313" key="7">
    <source>
        <dbReference type="Proteomes" id="UP000006514"/>
    </source>
</evidence>
<dbReference type="InterPro" id="IPR013931">
    <property type="entry name" value="Svf1-like_N"/>
</dbReference>
<dbReference type="OMA" id="AFWPRCV"/>
<gene>
    <name evidence="6" type="ORF">AURDEDRAFT_139441</name>
</gene>
<dbReference type="InterPro" id="IPR033394">
    <property type="entry name" value="Svf1-like_C"/>
</dbReference>
<accession>J0DBX9</accession>
<dbReference type="EMBL" id="JH687817">
    <property type="protein sequence ID" value="EJD39113.1"/>
    <property type="molecule type" value="Genomic_DNA"/>
</dbReference>
<evidence type="ECO:0000256" key="3">
    <source>
        <dbReference type="ARBA" id="ARBA00022490"/>
    </source>
</evidence>
<feature type="domain" description="Svf1-like N-terminal" evidence="4">
    <location>
        <begin position="48"/>
        <end position="215"/>
    </location>
</feature>
<dbReference type="InterPro" id="IPR051385">
    <property type="entry name" value="Ceramide-binding_SVF1"/>
</dbReference>
<evidence type="ECO:0000259" key="4">
    <source>
        <dbReference type="Pfam" id="PF08622"/>
    </source>
</evidence>
<evidence type="ECO:0000259" key="5">
    <source>
        <dbReference type="Pfam" id="PF17187"/>
    </source>
</evidence>
<name>J0DBX9_AURST</name>
<dbReference type="eggNOG" id="ENOG502QQY3">
    <property type="taxonomic scope" value="Eukaryota"/>
</dbReference>
<dbReference type="Pfam" id="PF17187">
    <property type="entry name" value="Svf1_C"/>
    <property type="match status" value="1"/>
</dbReference>
<dbReference type="Pfam" id="PF08622">
    <property type="entry name" value="Svf1"/>
    <property type="match status" value="1"/>
</dbReference>
<dbReference type="Proteomes" id="UP000006514">
    <property type="component" value="Unassembled WGS sequence"/>
</dbReference>
<organism evidence="6 7">
    <name type="scientific">Auricularia subglabra (strain TFB-10046 / SS5)</name>
    <name type="common">White-rot fungus</name>
    <name type="synonym">Auricularia delicata (strain TFB10046)</name>
    <dbReference type="NCBI Taxonomy" id="717982"/>
    <lineage>
        <taxon>Eukaryota</taxon>
        <taxon>Fungi</taxon>
        <taxon>Dikarya</taxon>
        <taxon>Basidiomycota</taxon>
        <taxon>Agaricomycotina</taxon>
        <taxon>Agaricomycetes</taxon>
        <taxon>Auriculariales</taxon>
        <taxon>Auriculariaceae</taxon>
        <taxon>Auricularia</taxon>
    </lineage>
</organism>
<dbReference type="GO" id="GO:0006979">
    <property type="term" value="P:response to oxidative stress"/>
    <property type="evidence" value="ECO:0007669"/>
    <property type="project" value="InterPro"/>
</dbReference>
<reference evidence="7" key="1">
    <citation type="journal article" date="2012" name="Science">
        <title>The Paleozoic origin of enzymatic lignin decomposition reconstructed from 31 fungal genomes.</title>
        <authorList>
            <person name="Floudas D."/>
            <person name="Binder M."/>
            <person name="Riley R."/>
            <person name="Barry K."/>
            <person name="Blanchette R.A."/>
            <person name="Henrissat B."/>
            <person name="Martinez A.T."/>
            <person name="Otillar R."/>
            <person name="Spatafora J.W."/>
            <person name="Yadav J.S."/>
            <person name="Aerts A."/>
            <person name="Benoit I."/>
            <person name="Boyd A."/>
            <person name="Carlson A."/>
            <person name="Copeland A."/>
            <person name="Coutinho P.M."/>
            <person name="de Vries R.P."/>
            <person name="Ferreira P."/>
            <person name="Findley K."/>
            <person name="Foster B."/>
            <person name="Gaskell J."/>
            <person name="Glotzer D."/>
            <person name="Gorecki P."/>
            <person name="Heitman J."/>
            <person name="Hesse C."/>
            <person name="Hori C."/>
            <person name="Igarashi K."/>
            <person name="Jurgens J.A."/>
            <person name="Kallen N."/>
            <person name="Kersten P."/>
            <person name="Kohler A."/>
            <person name="Kuees U."/>
            <person name="Kumar T.K.A."/>
            <person name="Kuo A."/>
            <person name="LaButti K."/>
            <person name="Larrondo L.F."/>
            <person name="Lindquist E."/>
            <person name="Ling A."/>
            <person name="Lombard V."/>
            <person name="Lucas S."/>
            <person name="Lundell T."/>
            <person name="Martin R."/>
            <person name="McLaughlin D.J."/>
            <person name="Morgenstern I."/>
            <person name="Morin E."/>
            <person name="Murat C."/>
            <person name="Nagy L.G."/>
            <person name="Nolan M."/>
            <person name="Ohm R.A."/>
            <person name="Patyshakuliyeva A."/>
            <person name="Rokas A."/>
            <person name="Ruiz-Duenas F.J."/>
            <person name="Sabat G."/>
            <person name="Salamov A."/>
            <person name="Samejima M."/>
            <person name="Schmutz J."/>
            <person name="Slot J.C."/>
            <person name="St John F."/>
            <person name="Stenlid J."/>
            <person name="Sun H."/>
            <person name="Sun S."/>
            <person name="Syed K."/>
            <person name="Tsang A."/>
            <person name="Wiebenga A."/>
            <person name="Young D."/>
            <person name="Pisabarro A."/>
            <person name="Eastwood D.C."/>
            <person name="Martin F."/>
            <person name="Cullen D."/>
            <person name="Grigoriev I.V."/>
            <person name="Hibbett D.S."/>
        </authorList>
    </citation>
    <scope>NUCLEOTIDE SEQUENCE [LARGE SCALE GENOMIC DNA]</scope>
    <source>
        <strain evidence="7">TFB10046</strain>
    </source>
</reference>
<protein>
    <submittedName>
        <fullName evidence="6">Oxidative stress survival, Svf1-like protein</fullName>
    </submittedName>
</protein>
<dbReference type="OrthoDB" id="2590239at2759"/>
<dbReference type="PANTHER" id="PTHR47107:SF1">
    <property type="entry name" value="CERAMIDE-BINDING PROTEIN SVF1-RELATED"/>
    <property type="match status" value="1"/>
</dbReference>
<sequence length="420" mass="45548">MFSSIFSTGDPKAANFHPVTSAYRPEELYGPLEPEDLQWTCAGGFVSETQTFYQFTEEGLLIMLQVIHASVGVWYPTVQFVVHVYDPKTKERVWSSTNVSNFSATGGKEDKRSCKAKEFTVVHSDAGGSESYTITAQPAKDLQVSVVVTRAADAPGWKLGKGPKGGRSFFGRDPDSPDGYVVHRFWPRTHTSGHIVYKGKAISVDGSGMLVHAIQGMRPNLVACRWNFAHFQSEALGGTSAIMMELTTTRAHGPEGMGSGNVKVNIGSIVVGGKLVAVTGETHLPRVPEKTTERPVVSRATHLEPQKDPETEYQVPTKIEFSWRGPAIVDGAQEVSASLTTDVGTPQAPIGLIQKVDFLGEIPSAIKGVVSYVAGVKPYIYQWANPAKLTLRAKGLLPDGQEEVVVDGWLNNEATFICEP</sequence>
<evidence type="ECO:0000256" key="1">
    <source>
        <dbReference type="ARBA" id="ARBA00004496"/>
    </source>
</evidence>
<feature type="domain" description="Svf1-like C-terminal" evidence="5">
    <location>
        <begin position="217"/>
        <end position="417"/>
    </location>
</feature>
<dbReference type="SUPFAM" id="SSF159245">
    <property type="entry name" value="AttH-like"/>
    <property type="match status" value="1"/>
</dbReference>
<dbReference type="GO" id="GO:0005737">
    <property type="term" value="C:cytoplasm"/>
    <property type="evidence" value="ECO:0007669"/>
    <property type="project" value="UniProtKB-SubCell"/>
</dbReference>
<proteinExistence type="inferred from homology"/>